<evidence type="ECO:0000256" key="4">
    <source>
        <dbReference type="ARBA" id="ARBA00022989"/>
    </source>
</evidence>
<dbReference type="RefSeq" id="WP_301788754.1">
    <property type="nucleotide sequence ID" value="NZ_JAUJRV010000021.1"/>
</dbReference>
<dbReference type="PANTHER" id="PTHR30250:SF11">
    <property type="entry name" value="O-ANTIGEN TRANSPORTER-RELATED"/>
    <property type="match status" value="1"/>
</dbReference>
<sequence>MDMNISHHKRGRPEDGSIRSIRRLAQNGLIKVVAAGLAFVSQIALVKILGSHPYGLYVYLVTYCSLIVAISKGGIDLVALREMAVAWSVGSSRDVMFIRFSAFRYIATVGVPLAVLIALIFQWTGLFSHGQNPPNLVWVCITSISLLLLAMSLACVKGLQRVNAAEAVDSIFKPITIIIIAWIIGSLSVASSENIAYLPFVSANIVSVLALQTLFELIRRERESNQKNDDIEVRGLFEFRQAFAFTLSGLITFAYFQLATLVVAAKLGTSDAAAFNMACNFVRIVIFVALIAAGQAQPLIAAHYRRKEFQSVRSTIYTCLMVSISSAVLGAIFLTIFGRMLLRSVSPDFVCAYSALIIMSAAHIFNSAILILSGALNMCGFQNNVLKAQILGLIPGAVAMALLVTPFGMTGVACSMLIALLANFIILARDSVKVFSVKGWK</sequence>
<protein>
    <submittedName>
        <fullName evidence="7">Lipopolysaccharide biosynthesis protein</fullName>
    </submittedName>
</protein>
<evidence type="ECO:0000256" key="6">
    <source>
        <dbReference type="SAM" id="Phobius"/>
    </source>
</evidence>
<evidence type="ECO:0000256" key="2">
    <source>
        <dbReference type="ARBA" id="ARBA00022475"/>
    </source>
</evidence>
<dbReference type="InterPro" id="IPR002797">
    <property type="entry name" value="Polysacc_synth"/>
</dbReference>
<evidence type="ECO:0000256" key="1">
    <source>
        <dbReference type="ARBA" id="ARBA00004651"/>
    </source>
</evidence>
<evidence type="ECO:0000256" key="5">
    <source>
        <dbReference type="ARBA" id="ARBA00023136"/>
    </source>
</evidence>
<feature type="transmembrane region" description="Helical" evidence="6">
    <location>
        <begin position="56"/>
        <end position="80"/>
    </location>
</feature>
<comment type="caution">
    <text evidence="7">The sequence shown here is derived from an EMBL/GenBank/DDBJ whole genome shotgun (WGS) entry which is preliminary data.</text>
</comment>
<feature type="transmembrane region" description="Helical" evidence="6">
    <location>
        <begin position="273"/>
        <end position="294"/>
    </location>
</feature>
<keyword evidence="3 6" id="KW-0812">Transmembrane</keyword>
<dbReference type="AlphaFoldDB" id="A0AAW7TAC2"/>
<feature type="transmembrane region" description="Helical" evidence="6">
    <location>
        <begin position="385"/>
        <end position="404"/>
    </location>
</feature>
<name>A0AAW7TAC2_BURVI</name>
<feature type="transmembrane region" description="Helical" evidence="6">
    <location>
        <begin position="315"/>
        <end position="340"/>
    </location>
</feature>
<evidence type="ECO:0000256" key="3">
    <source>
        <dbReference type="ARBA" id="ARBA00022692"/>
    </source>
</evidence>
<evidence type="ECO:0000313" key="7">
    <source>
        <dbReference type="EMBL" id="MDN7797718.1"/>
    </source>
</evidence>
<feature type="transmembrane region" description="Helical" evidence="6">
    <location>
        <begin position="242"/>
        <end position="267"/>
    </location>
</feature>
<feature type="transmembrane region" description="Helical" evidence="6">
    <location>
        <begin position="29"/>
        <end position="50"/>
    </location>
</feature>
<accession>A0AAW7TAC2</accession>
<dbReference type="Proteomes" id="UP001171620">
    <property type="component" value="Unassembled WGS sequence"/>
</dbReference>
<feature type="transmembrane region" description="Helical" evidence="6">
    <location>
        <begin position="101"/>
        <end position="124"/>
    </location>
</feature>
<feature type="transmembrane region" description="Helical" evidence="6">
    <location>
        <begin position="410"/>
        <end position="428"/>
    </location>
</feature>
<feature type="transmembrane region" description="Helical" evidence="6">
    <location>
        <begin position="136"/>
        <end position="159"/>
    </location>
</feature>
<organism evidence="7 8">
    <name type="scientific">Burkholderia vietnamiensis</name>
    <dbReference type="NCBI Taxonomy" id="60552"/>
    <lineage>
        <taxon>Bacteria</taxon>
        <taxon>Pseudomonadati</taxon>
        <taxon>Pseudomonadota</taxon>
        <taxon>Betaproteobacteria</taxon>
        <taxon>Burkholderiales</taxon>
        <taxon>Burkholderiaceae</taxon>
        <taxon>Burkholderia</taxon>
        <taxon>Burkholderia cepacia complex</taxon>
    </lineage>
</organism>
<dbReference type="Pfam" id="PF01943">
    <property type="entry name" value="Polysacc_synt"/>
    <property type="match status" value="1"/>
</dbReference>
<feature type="transmembrane region" description="Helical" evidence="6">
    <location>
        <begin position="196"/>
        <end position="218"/>
    </location>
</feature>
<keyword evidence="4 6" id="KW-1133">Transmembrane helix</keyword>
<dbReference type="GO" id="GO:0005886">
    <property type="term" value="C:plasma membrane"/>
    <property type="evidence" value="ECO:0007669"/>
    <property type="project" value="UniProtKB-SubCell"/>
</dbReference>
<dbReference type="PANTHER" id="PTHR30250">
    <property type="entry name" value="PST FAMILY PREDICTED COLANIC ACID TRANSPORTER"/>
    <property type="match status" value="1"/>
</dbReference>
<dbReference type="InterPro" id="IPR050833">
    <property type="entry name" value="Poly_Biosynth_Transport"/>
</dbReference>
<reference evidence="7" key="1">
    <citation type="submission" date="2023-07" db="EMBL/GenBank/DDBJ databases">
        <title>A collection of bacterial strains from the Burkholderia cepacia Research Laboratory and Repository.</title>
        <authorList>
            <person name="Lipuma J."/>
            <person name="Spilker T."/>
            <person name="Caverly L."/>
        </authorList>
    </citation>
    <scope>NUCLEOTIDE SEQUENCE</scope>
    <source>
        <strain evidence="7">AU44268</strain>
    </source>
</reference>
<evidence type="ECO:0000313" key="8">
    <source>
        <dbReference type="Proteomes" id="UP001171620"/>
    </source>
</evidence>
<gene>
    <name evidence="7" type="ORF">QZM33_22515</name>
</gene>
<keyword evidence="2" id="KW-1003">Cell membrane</keyword>
<comment type="subcellular location">
    <subcellularLocation>
        <location evidence="1">Cell membrane</location>
        <topology evidence="1">Multi-pass membrane protein</topology>
    </subcellularLocation>
</comment>
<proteinExistence type="predicted"/>
<keyword evidence="5 6" id="KW-0472">Membrane</keyword>
<feature type="transmembrane region" description="Helical" evidence="6">
    <location>
        <begin position="171"/>
        <end position="190"/>
    </location>
</feature>
<feature type="transmembrane region" description="Helical" evidence="6">
    <location>
        <begin position="352"/>
        <end position="373"/>
    </location>
</feature>
<dbReference type="EMBL" id="JAUJRV010000021">
    <property type="protein sequence ID" value="MDN7797718.1"/>
    <property type="molecule type" value="Genomic_DNA"/>
</dbReference>